<evidence type="ECO:0000259" key="2">
    <source>
        <dbReference type="Pfam" id="PF20237"/>
    </source>
</evidence>
<feature type="transmembrane region" description="Helical" evidence="1">
    <location>
        <begin position="310"/>
        <end position="329"/>
    </location>
</feature>
<protein>
    <recommendedName>
        <fullName evidence="2">DUF6594 domain-containing protein</fullName>
    </recommendedName>
</protein>
<reference evidence="3" key="1">
    <citation type="journal article" date="2021" name="Nat. Commun.">
        <title>Genetic determinants of endophytism in the Arabidopsis root mycobiome.</title>
        <authorList>
            <person name="Mesny F."/>
            <person name="Miyauchi S."/>
            <person name="Thiergart T."/>
            <person name="Pickel B."/>
            <person name="Atanasova L."/>
            <person name="Karlsson M."/>
            <person name="Huettel B."/>
            <person name="Barry K.W."/>
            <person name="Haridas S."/>
            <person name="Chen C."/>
            <person name="Bauer D."/>
            <person name="Andreopoulos W."/>
            <person name="Pangilinan J."/>
            <person name="LaButti K."/>
            <person name="Riley R."/>
            <person name="Lipzen A."/>
            <person name="Clum A."/>
            <person name="Drula E."/>
            <person name="Henrissat B."/>
            <person name="Kohler A."/>
            <person name="Grigoriev I.V."/>
            <person name="Martin F.M."/>
            <person name="Hacquard S."/>
        </authorList>
    </citation>
    <scope>NUCLEOTIDE SEQUENCE</scope>
    <source>
        <strain evidence="3">MPI-SDFR-AT-0120</strain>
    </source>
</reference>
<feature type="domain" description="DUF6594" evidence="2">
    <location>
        <begin position="71"/>
        <end position="322"/>
    </location>
</feature>
<dbReference type="EMBL" id="JAGMVJ010000023">
    <property type="protein sequence ID" value="KAH7072412.1"/>
    <property type="molecule type" value="Genomic_DNA"/>
</dbReference>
<feature type="transmembrane region" description="Helical" evidence="1">
    <location>
        <begin position="285"/>
        <end position="303"/>
    </location>
</feature>
<dbReference type="PANTHER" id="PTHR34502">
    <property type="entry name" value="DUF6594 DOMAIN-CONTAINING PROTEIN-RELATED"/>
    <property type="match status" value="1"/>
</dbReference>
<proteinExistence type="predicted"/>
<name>A0A8K0VTM1_9PLEO</name>
<dbReference type="PANTHER" id="PTHR34502:SF3">
    <property type="entry name" value="DUF6594 DOMAIN-CONTAINING PROTEIN"/>
    <property type="match status" value="1"/>
</dbReference>
<organism evidence="3 4">
    <name type="scientific">Paraphoma chrysanthemicola</name>
    <dbReference type="NCBI Taxonomy" id="798071"/>
    <lineage>
        <taxon>Eukaryota</taxon>
        <taxon>Fungi</taxon>
        <taxon>Dikarya</taxon>
        <taxon>Ascomycota</taxon>
        <taxon>Pezizomycotina</taxon>
        <taxon>Dothideomycetes</taxon>
        <taxon>Pleosporomycetidae</taxon>
        <taxon>Pleosporales</taxon>
        <taxon>Pleosporineae</taxon>
        <taxon>Phaeosphaeriaceae</taxon>
        <taxon>Paraphoma</taxon>
    </lineage>
</organism>
<evidence type="ECO:0000313" key="3">
    <source>
        <dbReference type="EMBL" id="KAH7072412.1"/>
    </source>
</evidence>
<accession>A0A8K0VTM1</accession>
<keyword evidence="1" id="KW-1133">Transmembrane helix</keyword>
<dbReference type="InterPro" id="IPR046529">
    <property type="entry name" value="DUF6594"/>
</dbReference>
<keyword evidence="1" id="KW-0472">Membrane</keyword>
<dbReference type="AlphaFoldDB" id="A0A8K0VTM1"/>
<evidence type="ECO:0000313" key="4">
    <source>
        <dbReference type="Proteomes" id="UP000813461"/>
    </source>
</evidence>
<comment type="caution">
    <text evidence="3">The sequence shown here is derived from an EMBL/GenBank/DDBJ whole genome shotgun (WGS) entry which is preliminary data.</text>
</comment>
<evidence type="ECO:0000256" key="1">
    <source>
        <dbReference type="SAM" id="Phobius"/>
    </source>
</evidence>
<keyword evidence="1" id="KW-0812">Transmembrane</keyword>
<dbReference type="Pfam" id="PF20237">
    <property type="entry name" value="DUF6594"/>
    <property type="match status" value="1"/>
</dbReference>
<dbReference type="Proteomes" id="UP000813461">
    <property type="component" value="Unassembled WGS sequence"/>
</dbReference>
<feature type="transmembrane region" description="Helical" evidence="1">
    <location>
        <begin position="249"/>
        <end position="273"/>
    </location>
</feature>
<keyword evidence="4" id="KW-1185">Reference proteome</keyword>
<sequence length="332" mass="38415">MDEHIGGDSIGEPMDQTASRAPGDAIIEMSNLPASSIHSRQPLPSQTRSTQVWEPFREVNIRPWHEYPRGYPRLAAFQSSKPKWSMYRGFGYLHSRVILNMQDEIGCLEDELITLDEDDYEQQCHVLMSREYDLEHGRCDDDELLVNVQKLNTFQKPSRPDYRGIRAWFWNERPLSESNEQYIKRRDDLISFENKDWSDFDKMMDVLIRYFTVKTWSGFTQKIFTTPEDREEIRGGNYIYLSQSRVEGLVNLIVLFSIFVLLVLPVIIMYSLISAGDNRSRLNAVGILVLFTLLFSGSMGMMTKAKRHELFAASAAYCAVLVVFISNFSNET</sequence>
<dbReference type="OrthoDB" id="3533814at2759"/>
<gene>
    <name evidence="3" type="ORF">FB567DRAFT_633313</name>
</gene>